<feature type="compositionally biased region" description="Polar residues" evidence="1">
    <location>
        <begin position="461"/>
        <end position="472"/>
    </location>
</feature>
<reference evidence="2" key="1">
    <citation type="submission" date="2020-06" db="EMBL/GenBank/DDBJ databases">
        <title>Draft genome of Bugula neritina, a colonial animal packing powerful symbionts and potential medicines.</title>
        <authorList>
            <person name="Rayko M."/>
        </authorList>
    </citation>
    <scope>NUCLEOTIDE SEQUENCE [LARGE SCALE GENOMIC DNA]</scope>
    <source>
        <strain evidence="2">Kwan_BN1</strain>
    </source>
</reference>
<dbReference type="AlphaFoldDB" id="A0A7J7J7E4"/>
<feature type="compositionally biased region" description="Basic and acidic residues" evidence="1">
    <location>
        <begin position="215"/>
        <end position="230"/>
    </location>
</feature>
<feature type="region of interest" description="Disordered" evidence="1">
    <location>
        <begin position="327"/>
        <end position="492"/>
    </location>
</feature>
<feature type="compositionally biased region" description="Basic and acidic residues" evidence="1">
    <location>
        <begin position="106"/>
        <end position="128"/>
    </location>
</feature>
<comment type="caution">
    <text evidence="2">The sequence shown here is derived from an EMBL/GenBank/DDBJ whole genome shotgun (WGS) entry which is preliminary data.</text>
</comment>
<feature type="compositionally biased region" description="Polar residues" evidence="1">
    <location>
        <begin position="197"/>
        <end position="209"/>
    </location>
</feature>
<feature type="region of interest" description="Disordered" evidence="1">
    <location>
        <begin position="189"/>
        <end position="235"/>
    </location>
</feature>
<feature type="compositionally biased region" description="Polar residues" evidence="1">
    <location>
        <begin position="67"/>
        <end position="87"/>
    </location>
</feature>
<keyword evidence="3" id="KW-1185">Reference proteome</keyword>
<sequence>MEELKMLKHHEEIRERRKRIRAGIHVEALSSDKFTENNNYIIAEAAKKQIPGLWVSRDHLDEETSRTDTGCDSPSTPQTNTSNNEVPQANHRSESFATRTGNGKPIIDRVLGRRESNKRPDQKTDHKSSMPLKSALRQPRLSGNFDVKKYAVSRSNSLPRDSKVAFNIGNEAIELRKPVKSVHYDDSVKSKEIAQDQPPTSSLSSTQMEQALHPGKRETPIGGHDDKYSENVKPPLPSYQSISVIRKPPFLSPPATVSGKQLAYGNDNTSDLRETIVNTRNELLARNKSDTFKPTEGYNSHRSDVLPVFEDPSKSLNAAPYPNGLNRLFNKPKLSSSSDPSSNFYKSQDAVQQPSQRQTALPFSHYANGSAQHSQKESQLSSAAPTNQSYATSSLPRPPQRTASTSVAESQRRAPLPSYEEIQSNRAGQPTRQPPPLYNKTPPGYSNTTHSFHDAFAQRVTAKQSEKTTSGLHRSLSVHEPSSDHTTVVDSTSICSSSNMDSGYGGNFYDSNTNGSPSEKSWYQQSLQSAALKMNATQMLNNHRHRNGNHNNQNGFFDQNDSAVNPKMSSKVQYTARPNHELAASDTSRVVQSRVQPAYAKHPVNGATSNERPISSGHQANYGLVYPAPKRTIYSNMISDV</sequence>
<feature type="compositionally biased region" description="Polar residues" evidence="1">
    <location>
        <begin position="421"/>
        <end position="431"/>
    </location>
</feature>
<name>A0A7J7J7E4_BUGNE</name>
<feature type="region of interest" description="Disordered" evidence="1">
    <location>
        <begin position="61"/>
        <end position="141"/>
    </location>
</feature>
<evidence type="ECO:0000313" key="3">
    <source>
        <dbReference type="Proteomes" id="UP000593567"/>
    </source>
</evidence>
<feature type="compositionally biased region" description="Polar residues" evidence="1">
    <location>
        <begin position="343"/>
        <end position="409"/>
    </location>
</feature>
<evidence type="ECO:0000256" key="1">
    <source>
        <dbReference type="SAM" id="MobiDB-lite"/>
    </source>
</evidence>
<accession>A0A7J7J7E4</accession>
<protein>
    <submittedName>
        <fullName evidence="2">Uncharacterized protein</fullName>
    </submittedName>
</protein>
<proteinExistence type="predicted"/>
<gene>
    <name evidence="2" type="ORF">EB796_019734</name>
</gene>
<dbReference type="EMBL" id="VXIV02002929">
    <property type="protein sequence ID" value="KAF6021955.1"/>
    <property type="molecule type" value="Genomic_DNA"/>
</dbReference>
<dbReference type="Proteomes" id="UP000593567">
    <property type="component" value="Unassembled WGS sequence"/>
</dbReference>
<organism evidence="2 3">
    <name type="scientific">Bugula neritina</name>
    <name type="common">Brown bryozoan</name>
    <name type="synonym">Sertularia neritina</name>
    <dbReference type="NCBI Taxonomy" id="10212"/>
    <lineage>
        <taxon>Eukaryota</taxon>
        <taxon>Metazoa</taxon>
        <taxon>Spiralia</taxon>
        <taxon>Lophotrochozoa</taxon>
        <taxon>Bryozoa</taxon>
        <taxon>Gymnolaemata</taxon>
        <taxon>Cheilostomatida</taxon>
        <taxon>Flustrina</taxon>
        <taxon>Buguloidea</taxon>
        <taxon>Bugulidae</taxon>
        <taxon>Bugula</taxon>
    </lineage>
</organism>
<evidence type="ECO:0000313" key="2">
    <source>
        <dbReference type="EMBL" id="KAF6021955.1"/>
    </source>
</evidence>